<evidence type="ECO:0000259" key="4">
    <source>
        <dbReference type="PROSITE" id="PS01124"/>
    </source>
</evidence>
<feature type="domain" description="HTH araC/xylS-type" evidence="4">
    <location>
        <begin position="6"/>
        <end position="103"/>
    </location>
</feature>
<dbReference type="Gene3D" id="3.20.80.10">
    <property type="entry name" value="Regulatory factor, effector binding domain"/>
    <property type="match status" value="1"/>
</dbReference>
<dbReference type="Gene3D" id="1.10.10.60">
    <property type="entry name" value="Homeodomain-like"/>
    <property type="match status" value="2"/>
</dbReference>
<evidence type="ECO:0000256" key="1">
    <source>
        <dbReference type="ARBA" id="ARBA00023015"/>
    </source>
</evidence>
<keyword evidence="1" id="KW-0805">Transcription regulation</keyword>
<dbReference type="InterPro" id="IPR009057">
    <property type="entry name" value="Homeodomain-like_sf"/>
</dbReference>
<dbReference type="GO" id="GO:0003700">
    <property type="term" value="F:DNA-binding transcription factor activity"/>
    <property type="evidence" value="ECO:0007669"/>
    <property type="project" value="InterPro"/>
</dbReference>
<dbReference type="InterPro" id="IPR011256">
    <property type="entry name" value="Reg_factor_effector_dom_sf"/>
</dbReference>
<evidence type="ECO:0000256" key="3">
    <source>
        <dbReference type="ARBA" id="ARBA00023163"/>
    </source>
</evidence>
<dbReference type="PANTHER" id="PTHR47504">
    <property type="entry name" value="RIGHT ORIGIN-BINDING PROTEIN"/>
    <property type="match status" value="1"/>
</dbReference>
<evidence type="ECO:0000313" key="5">
    <source>
        <dbReference type="EMBL" id="MPL95750.1"/>
    </source>
</evidence>
<evidence type="ECO:0000256" key="2">
    <source>
        <dbReference type="ARBA" id="ARBA00023125"/>
    </source>
</evidence>
<dbReference type="SUPFAM" id="SSF46689">
    <property type="entry name" value="Homeodomain-like"/>
    <property type="match status" value="2"/>
</dbReference>
<proteinExistence type="predicted"/>
<dbReference type="PROSITE" id="PS01124">
    <property type="entry name" value="HTH_ARAC_FAMILY_2"/>
    <property type="match status" value="1"/>
</dbReference>
<accession>A0A644VX01</accession>
<dbReference type="SMART" id="SM00871">
    <property type="entry name" value="AraC_E_bind"/>
    <property type="match status" value="1"/>
</dbReference>
<reference evidence="5" key="1">
    <citation type="submission" date="2019-08" db="EMBL/GenBank/DDBJ databases">
        <authorList>
            <person name="Kucharzyk K."/>
            <person name="Murdoch R.W."/>
            <person name="Higgins S."/>
            <person name="Loffler F."/>
        </authorList>
    </citation>
    <scope>NUCLEOTIDE SEQUENCE</scope>
</reference>
<gene>
    <name evidence="5" type="ORF">SDC9_41922</name>
</gene>
<dbReference type="Pfam" id="PF06445">
    <property type="entry name" value="GyrI-like"/>
    <property type="match status" value="1"/>
</dbReference>
<comment type="caution">
    <text evidence="5">The sequence shown here is derived from an EMBL/GenBank/DDBJ whole genome shotgun (WGS) entry which is preliminary data.</text>
</comment>
<dbReference type="SUPFAM" id="SSF55136">
    <property type="entry name" value="Probable bacterial effector-binding domain"/>
    <property type="match status" value="1"/>
</dbReference>
<keyword evidence="3" id="KW-0804">Transcription</keyword>
<keyword evidence="2" id="KW-0238">DNA-binding</keyword>
<dbReference type="Pfam" id="PF12833">
    <property type="entry name" value="HTH_18"/>
    <property type="match status" value="1"/>
</dbReference>
<dbReference type="InterPro" id="IPR050959">
    <property type="entry name" value="MarA-like"/>
</dbReference>
<dbReference type="EMBL" id="VSSQ01000480">
    <property type="protein sequence ID" value="MPL95750.1"/>
    <property type="molecule type" value="Genomic_DNA"/>
</dbReference>
<dbReference type="InterPro" id="IPR010499">
    <property type="entry name" value="AraC_E-bd"/>
</dbReference>
<dbReference type="AlphaFoldDB" id="A0A644VX01"/>
<organism evidence="5">
    <name type="scientific">bioreactor metagenome</name>
    <dbReference type="NCBI Taxonomy" id="1076179"/>
    <lineage>
        <taxon>unclassified sequences</taxon>
        <taxon>metagenomes</taxon>
        <taxon>ecological metagenomes</taxon>
    </lineage>
</organism>
<dbReference type="PANTHER" id="PTHR47504:SF5">
    <property type="entry name" value="RIGHT ORIGIN-BINDING PROTEIN"/>
    <property type="match status" value="1"/>
</dbReference>
<name>A0A644VX01_9ZZZZ</name>
<sequence>MIKTLNHIIEFIEVHLCEDITLEMIANEAGVSDYHFRKIFFFLTGATLSEYIRMRRLSEAGKDLLSGMKVTDVAFKYGYESIDGFTRSFKAWSSTLPSDVYRTKTCTLYPKVSFSISVSGGINMQYRIVEKPAFHLAGVTKRVPMQFEGVNQEIVKLAQSITERQREELHRIQNVEPKKVVNASYEADARFMKEEGELTHLIGVLTTETRAGQQLETVAVPALTWAVFPCEGPFPGTLQQTMADIYAQWLPSSKYELVDAPNFSWTTMDEERSGYATSEVWIAVKPLN</sequence>
<dbReference type="InterPro" id="IPR029442">
    <property type="entry name" value="GyrI-like"/>
</dbReference>
<dbReference type="GO" id="GO:0043565">
    <property type="term" value="F:sequence-specific DNA binding"/>
    <property type="evidence" value="ECO:0007669"/>
    <property type="project" value="InterPro"/>
</dbReference>
<protein>
    <recommendedName>
        <fullName evidence="4">HTH araC/xylS-type domain-containing protein</fullName>
    </recommendedName>
</protein>
<dbReference type="InterPro" id="IPR018060">
    <property type="entry name" value="HTH_AraC"/>
</dbReference>
<dbReference type="SMART" id="SM00342">
    <property type="entry name" value="HTH_ARAC"/>
    <property type="match status" value="1"/>
</dbReference>